<evidence type="ECO:0000313" key="9">
    <source>
        <dbReference type="Proteomes" id="UP000460715"/>
    </source>
</evidence>
<sequence length="162" mass="17576">SVFVPQSVWNMLFLIADGGGDASPTFLVVLENALVAPVVAFFTFIGSMGNVPLAAMLWSREASLGGVMSFLGADLVAATVVWVHVKYYGWRYALYLSALLYVCMAAAGITVHYLFAAAGLTPEQRPALEEMVRFAIDHTFFLNLTFLVVAGILLWLHLRGGT</sequence>
<dbReference type="EMBL" id="SNVJ01000069">
    <property type="protein sequence ID" value="MXP66172.1"/>
    <property type="molecule type" value="Genomic_DNA"/>
</dbReference>
<feature type="transmembrane region" description="Helical" evidence="7">
    <location>
        <begin position="92"/>
        <end position="115"/>
    </location>
</feature>
<proteinExistence type="inferred from homology"/>
<gene>
    <name evidence="8" type="ORF">E0493_22890</name>
</gene>
<keyword evidence="4 7" id="KW-0812">Transmembrane</keyword>
<feature type="transmembrane region" description="Helical" evidence="7">
    <location>
        <begin position="34"/>
        <end position="58"/>
    </location>
</feature>
<dbReference type="Proteomes" id="UP000460715">
    <property type="component" value="Unassembled WGS sequence"/>
</dbReference>
<evidence type="ECO:0000256" key="2">
    <source>
        <dbReference type="ARBA" id="ARBA00006386"/>
    </source>
</evidence>
<dbReference type="AlphaFoldDB" id="A0A845BM09"/>
<dbReference type="RefSeq" id="WP_202397310.1">
    <property type="nucleotide sequence ID" value="NZ_SNVJ01000069.1"/>
</dbReference>
<comment type="caution">
    <text evidence="8">The sequence shown here is derived from an EMBL/GenBank/DDBJ whole genome shotgun (WGS) entry which is preliminary data.</text>
</comment>
<protein>
    <submittedName>
        <fullName evidence="8">Transporter</fullName>
    </submittedName>
</protein>
<keyword evidence="9" id="KW-1185">Reference proteome</keyword>
<feature type="non-terminal residue" evidence="8">
    <location>
        <position position="1"/>
    </location>
</feature>
<organism evidence="8 9">
    <name type="scientific">Teichococcus coralli</name>
    <dbReference type="NCBI Taxonomy" id="2545983"/>
    <lineage>
        <taxon>Bacteria</taxon>
        <taxon>Pseudomonadati</taxon>
        <taxon>Pseudomonadota</taxon>
        <taxon>Alphaproteobacteria</taxon>
        <taxon>Acetobacterales</taxon>
        <taxon>Roseomonadaceae</taxon>
        <taxon>Roseomonas</taxon>
    </lineage>
</organism>
<feature type="transmembrane region" description="Helical" evidence="7">
    <location>
        <begin position="135"/>
        <end position="156"/>
    </location>
</feature>
<comment type="subcellular location">
    <subcellularLocation>
        <location evidence="1">Cell membrane</location>
        <topology evidence="1">Multi-pass membrane protein</topology>
    </subcellularLocation>
</comment>
<dbReference type="Pfam" id="PF03773">
    <property type="entry name" value="ArsP_1"/>
    <property type="match status" value="1"/>
</dbReference>
<feature type="non-terminal residue" evidence="8">
    <location>
        <position position="162"/>
    </location>
</feature>
<evidence type="ECO:0000256" key="1">
    <source>
        <dbReference type="ARBA" id="ARBA00004651"/>
    </source>
</evidence>
<feature type="transmembrane region" description="Helical" evidence="7">
    <location>
        <begin position="64"/>
        <end position="85"/>
    </location>
</feature>
<dbReference type="GO" id="GO:0005886">
    <property type="term" value="C:plasma membrane"/>
    <property type="evidence" value="ECO:0007669"/>
    <property type="project" value="UniProtKB-SubCell"/>
</dbReference>
<reference evidence="8 9" key="1">
    <citation type="submission" date="2019-03" db="EMBL/GenBank/DDBJ databases">
        <title>Roseomonas sp. a novel Roseomonas species isolated from Sea whip Gorgonian.</title>
        <authorList>
            <person name="Li F."/>
            <person name="Pan X."/>
            <person name="Huang S."/>
            <person name="Li Z."/>
            <person name="Meng B."/>
        </authorList>
    </citation>
    <scope>NUCLEOTIDE SEQUENCE [LARGE SCALE GENOMIC DNA]</scope>
    <source>
        <strain evidence="8 9">M0104</strain>
    </source>
</reference>
<dbReference type="InterPro" id="IPR005524">
    <property type="entry name" value="DUF318"/>
</dbReference>
<keyword evidence="6 7" id="KW-0472">Membrane</keyword>
<evidence type="ECO:0000313" key="8">
    <source>
        <dbReference type="EMBL" id="MXP66172.1"/>
    </source>
</evidence>
<name>A0A845BM09_9PROT</name>
<evidence type="ECO:0000256" key="5">
    <source>
        <dbReference type="ARBA" id="ARBA00022989"/>
    </source>
</evidence>
<evidence type="ECO:0000256" key="3">
    <source>
        <dbReference type="ARBA" id="ARBA00022475"/>
    </source>
</evidence>
<keyword evidence="5 7" id="KW-1133">Transmembrane helix</keyword>
<evidence type="ECO:0000256" key="6">
    <source>
        <dbReference type="ARBA" id="ARBA00023136"/>
    </source>
</evidence>
<evidence type="ECO:0000256" key="7">
    <source>
        <dbReference type="SAM" id="Phobius"/>
    </source>
</evidence>
<evidence type="ECO:0000256" key="4">
    <source>
        <dbReference type="ARBA" id="ARBA00022692"/>
    </source>
</evidence>
<accession>A0A845BM09</accession>
<keyword evidence="3" id="KW-1003">Cell membrane</keyword>
<comment type="similarity">
    <text evidence="2">Belongs to the UPF0718 family.</text>
</comment>